<evidence type="ECO:0000259" key="3">
    <source>
        <dbReference type="PROSITE" id="PS51677"/>
    </source>
</evidence>
<name>A0ABU6MDZ5_9BACI</name>
<dbReference type="CDD" id="cd10917">
    <property type="entry name" value="CE4_NodB_like_6s_7s"/>
    <property type="match status" value="1"/>
</dbReference>
<dbReference type="Proteomes" id="UP001341444">
    <property type="component" value="Unassembled WGS sequence"/>
</dbReference>
<dbReference type="PANTHER" id="PTHR10587:SF133">
    <property type="entry name" value="CHITIN DEACETYLASE 1-RELATED"/>
    <property type="match status" value="1"/>
</dbReference>
<dbReference type="InterPro" id="IPR002509">
    <property type="entry name" value="NODB_dom"/>
</dbReference>
<evidence type="ECO:0000256" key="1">
    <source>
        <dbReference type="ARBA" id="ARBA00022723"/>
    </source>
</evidence>
<dbReference type="RefSeq" id="WP_066264417.1">
    <property type="nucleotide sequence ID" value="NZ_JARMAB010000004.1"/>
</dbReference>
<comment type="caution">
    <text evidence="4">The sequence shown here is derived from an EMBL/GenBank/DDBJ whole genome shotgun (WGS) entry which is preliminary data.</text>
</comment>
<protein>
    <submittedName>
        <fullName evidence="4">Polysaccharide deacetylase family protein</fullName>
    </submittedName>
</protein>
<proteinExistence type="predicted"/>
<organism evidence="4 5">
    <name type="scientific">Heyndrickxia acidicola</name>
    <dbReference type="NCBI Taxonomy" id="209389"/>
    <lineage>
        <taxon>Bacteria</taxon>
        <taxon>Bacillati</taxon>
        <taxon>Bacillota</taxon>
        <taxon>Bacilli</taxon>
        <taxon>Bacillales</taxon>
        <taxon>Bacillaceae</taxon>
        <taxon>Heyndrickxia</taxon>
    </lineage>
</organism>
<sequence length="247" mass="28228">MKRYFFSFIIAIALVCGFQVNTKALKTRAEYEKTGNAVWDVKTNQKIIALTFDDGPHSKYTPQILKLLAKYNAKATFFVTGERVELYPDITRQISKAGHEIGSHTFSHPRLSRISENNLRNELRLTEDVVERITGKHIALFRPVGGYYNDLVVNTAAKEGYRVILWSWNHDSKDWQKPGFHRIVMNVILDIKPGNIILMHDGGGDRSQTVKALKFILPELKRQGYEMISVSDLLLRSGYDGIPVYLK</sequence>
<dbReference type="InterPro" id="IPR011330">
    <property type="entry name" value="Glyco_hydro/deAcase_b/a-brl"/>
</dbReference>
<dbReference type="EMBL" id="JARMAB010000004">
    <property type="protein sequence ID" value="MED1201898.1"/>
    <property type="molecule type" value="Genomic_DNA"/>
</dbReference>
<dbReference type="InterPro" id="IPR050248">
    <property type="entry name" value="Polysacc_deacetylase_ArnD"/>
</dbReference>
<gene>
    <name evidence="4" type="ORF">P4T90_02205</name>
</gene>
<keyword evidence="1" id="KW-0479">Metal-binding</keyword>
<dbReference type="PROSITE" id="PS51677">
    <property type="entry name" value="NODB"/>
    <property type="match status" value="1"/>
</dbReference>
<evidence type="ECO:0000313" key="4">
    <source>
        <dbReference type="EMBL" id="MED1201898.1"/>
    </source>
</evidence>
<evidence type="ECO:0000256" key="2">
    <source>
        <dbReference type="ARBA" id="ARBA00022801"/>
    </source>
</evidence>
<dbReference type="SUPFAM" id="SSF88713">
    <property type="entry name" value="Glycoside hydrolase/deacetylase"/>
    <property type="match status" value="1"/>
</dbReference>
<dbReference type="Pfam" id="PF01522">
    <property type="entry name" value="Polysacc_deac_1"/>
    <property type="match status" value="1"/>
</dbReference>
<feature type="domain" description="NodB homology" evidence="3">
    <location>
        <begin position="46"/>
        <end position="228"/>
    </location>
</feature>
<keyword evidence="2" id="KW-0378">Hydrolase</keyword>
<dbReference type="PANTHER" id="PTHR10587">
    <property type="entry name" value="GLYCOSYL TRANSFERASE-RELATED"/>
    <property type="match status" value="1"/>
</dbReference>
<reference evidence="4 5" key="1">
    <citation type="submission" date="2023-03" db="EMBL/GenBank/DDBJ databases">
        <title>Bacillus Genome Sequencing.</title>
        <authorList>
            <person name="Dunlap C."/>
        </authorList>
    </citation>
    <scope>NUCLEOTIDE SEQUENCE [LARGE SCALE GENOMIC DNA]</scope>
    <source>
        <strain evidence="4 5">B-23453</strain>
    </source>
</reference>
<keyword evidence="5" id="KW-1185">Reference proteome</keyword>
<accession>A0ABU6MDZ5</accession>
<evidence type="ECO:0000313" key="5">
    <source>
        <dbReference type="Proteomes" id="UP001341444"/>
    </source>
</evidence>
<dbReference type="Gene3D" id="3.20.20.370">
    <property type="entry name" value="Glycoside hydrolase/deacetylase"/>
    <property type="match status" value="1"/>
</dbReference>